<dbReference type="GO" id="GO:0032259">
    <property type="term" value="P:methylation"/>
    <property type="evidence" value="ECO:0007669"/>
    <property type="project" value="UniProtKB-KW"/>
</dbReference>
<dbReference type="SUPFAM" id="SSF53335">
    <property type="entry name" value="S-adenosyl-L-methionine-dependent methyltransferases"/>
    <property type="match status" value="1"/>
</dbReference>
<evidence type="ECO:0000313" key="4">
    <source>
        <dbReference type="Proteomes" id="UP000282674"/>
    </source>
</evidence>
<dbReference type="PIRSF" id="PIRSF028177">
    <property type="entry name" value="Polyketide_synth_Omtfrase_TcmP"/>
    <property type="match status" value="1"/>
</dbReference>
<dbReference type="PANTHER" id="PTHR43619:SF2">
    <property type="entry name" value="S-ADENOSYL-L-METHIONINE-DEPENDENT METHYLTRANSFERASES SUPERFAMILY PROTEIN"/>
    <property type="match status" value="1"/>
</dbReference>
<dbReference type="Proteomes" id="UP000282674">
    <property type="component" value="Unassembled WGS sequence"/>
</dbReference>
<dbReference type="EMBL" id="RFFG01000036">
    <property type="protein sequence ID" value="RMI42119.1"/>
    <property type="molecule type" value="Genomic_DNA"/>
</dbReference>
<keyword evidence="1 3" id="KW-0489">Methyltransferase</keyword>
<name>A0A3M2LXK1_9ACTN</name>
<accession>A0A3M2LXK1</accession>
<dbReference type="RefSeq" id="WP_122196113.1">
    <property type="nucleotide sequence ID" value="NZ_JBHSKC010000031.1"/>
</dbReference>
<dbReference type="InterPro" id="IPR007213">
    <property type="entry name" value="Ppm1/Ppm2/Tcmp"/>
</dbReference>
<keyword evidence="2 3" id="KW-0808">Transferase</keyword>
<organism evidence="3 4">
    <name type="scientific">Actinomadura harenae</name>
    <dbReference type="NCBI Taxonomy" id="2483351"/>
    <lineage>
        <taxon>Bacteria</taxon>
        <taxon>Bacillati</taxon>
        <taxon>Actinomycetota</taxon>
        <taxon>Actinomycetes</taxon>
        <taxon>Streptosporangiales</taxon>
        <taxon>Thermomonosporaceae</taxon>
        <taxon>Actinomadura</taxon>
    </lineage>
</organism>
<dbReference type="GO" id="GO:0008168">
    <property type="term" value="F:methyltransferase activity"/>
    <property type="evidence" value="ECO:0007669"/>
    <property type="project" value="UniProtKB-KW"/>
</dbReference>
<dbReference type="Gene3D" id="3.40.50.150">
    <property type="entry name" value="Vaccinia Virus protein VP39"/>
    <property type="match status" value="1"/>
</dbReference>
<dbReference type="OrthoDB" id="9800233at2"/>
<evidence type="ECO:0000313" key="3">
    <source>
        <dbReference type="EMBL" id="RMI42119.1"/>
    </source>
</evidence>
<sequence length="268" mass="30900">MDSGKIDFSALSGEGVSWTLLGTLYLRAWENRLPHPILGDRYAAEALERIDYDFAPLKRRLRPNGNQFLVALRARQLDDWCTGFLTRHPAATVLHLGCGLDSRMLRLDPQGTLHWFDLDVPTVIGLRRRLYPEQGHYRLVGASVTDDGWLDQIPADRPVLIVAEGLFPYLTATEVQRLLRRLTDHFPTGELLFDGLAPWTARMGRLFRWGVRDGHDVERMNPRLTLAEQVPITEHRDRIPLRRYRLLYDLMNTVPALRNASADYRFTF</sequence>
<protein>
    <submittedName>
        <fullName evidence="3">Class I SAM-dependent methyltransferase</fullName>
    </submittedName>
</protein>
<dbReference type="Pfam" id="PF04072">
    <property type="entry name" value="LCM"/>
    <property type="match status" value="1"/>
</dbReference>
<dbReference type="PANTHER" id="PTHR43619">
    <property type="entry name" value="S-ADENOSYL-L-METHIONINE-DEPENDENT METHYLTRANSFERASE YKTD-RELATED"/>
    <property type="match status" value="1"/>
</dbReference>
<comment type="caution">
    <text evidence="3">The sequence shown here is derived from an EMBL/GenBank/DDBJ whole genome shotgun (WGS) entry which is preliminary data.</text>
</comment>
<keyword evidence="4" id="KW-1185">Reference proteome</keyword>
<dbReference type="InterPro" id="IPR029063">
    <property type="entry name" value="SAM-dependent_MTases_sf"/>
</dbReference>
<gene>
    <name evidence="3" type="ORF">EBO15_20945</name>
</gene>
<dbReference type="InterPro" id="IPR016874">
    <property type="entry name" value="TcmP-like"/>
</dbReference>
<dbReference type="AlphaFoldDB" id="A0A3M2LXK1"/>
<evidence type="ECO:0000256" key="2">
    <source>
        <dbReference type="ARBA" id="ARBA00022679"/>
    </source>
</evidence>
<reference evidence="3 4" key="1">
    <citation type="submission" date="2018-10" db="EMBL/GenBank/DDBJ databases">
        <title>Isolation from soil.</title>
        <authorList>
            <person name="Hu J."/>
        </authorList>
    </citation>
    <scope>NUCLEOTIDE SEQUENCE [LARGE SCALE GENOMIC DNA]</scope>
    <source>
        <strain evidence="3 4">NEAU-Ht49</strain>
    </source>
</reference>
<evidence type="ECO:0000256" key="1">
    <source>
        <dbReference type="ARBA" id="ARBA00022603"/>
    </source>
</evidence>
<proteinExistence type="predicted"/>